<evidence type="ECO:0000256" key="6">
    <source>
        <dbReference type="ARBA" id="ARBA00022605"/>
    </source>
</evidence>
<comment type="subcellular location">
    <subcellularLocation>
        <location evidence="12">Cytoplasm</location>
    </subcellularLocation>
</comment>
<reference evidence="16 17" key="1">
    <citation type="submission" date="2019-03" db="EMBL/GenBank/DDBJ databases">
        <title>This is whole genome sequence of Paenibacillus sp MS74 strain.</title>
        <authorList>
            <person name="Trinh H.N."/>
        </authorList>
    </citation>
    <scope>NUCLEOTIDE SEQUENCE [LARGE SCALE GENOMIC DNA]</scope>
    <source>
        <strain evidence="16 17">MS74</strain>
    </source>
</reference>
<evidence type="ECO:0000256" key="15">
    <source>
        <dbReference type="PIRSR" id="PIRSR001365-2"/>
    </source>
</evidence>
<dbReference type="AlphaFoldDB" id="A0A4R5KJ42"/>
<evidence type="ECO:0000313" key="17">
    <source>
        <dbReference type="Proteomes" id="UP000295636"/>
    </source>
</evidence>
<dbReference type="SUPFAM" id="SSF51569">
    <property type="entry name" value="Aldolase"/>
    <property type="match status" value="1"/>
</dbReference>
<dbReference type="InterPro" id="IPR005263">
    <property type="entry name" value="DapA"/>
</dbReference>
<dbReference type="CDD" id="cd00408">
    <property type="entry name" value="DHDPS-like"/>
    <property type="match status" value="1"/>
</dbReference>
<evidence type="ECO:0000256" key="11">
    <source>
        <dbReference type="ARBA" id="ARBA00047836"/>
    </source>
</evidence>
<dbReference type="PRINTS" id="PR00146">
    <property type="entry name" value="DHPICSNTHASE"/>
</dbReference>
<keyword evidence="5 12" id="KW-0963">Cytoplasm</keyword>
<dbReference type="RefSeq" id="WP_133231449.1">
    <property type="nucleotide sequence ID" value="NZ_SMRT01000010.1"/>
</dbReference>
<evidence type="ECO:0000256" key="10">
    <source>
        <dbReference type="ARBA" id="ARBA00023270"/>
    </source>
</evidence>
<dbReference type="UniPathway" id="UPA00034">
    <property type="reaction ID" value="UER00017"/>
</dbReference>
<dbReference type="EMBL" id="SMRT01000010">
    <property type="protein sequence ID" value="TDF95436.1"/>
    <property type="molecule type" value="Genomic_DNA"/>
</dbReference>
<keyword evidence="9 12" id="KW-0456">Lyase</keyword>
<feature type="active site" description="Proton donor/acceptor" evidence="12 14">
    <location>
        <position position="135"/>
    </location>
</feature>
<evidence type="ECO:0000256" key="12">
    <source>
        <dbReference type="HAMAP-Rule" id="MF_00418"/>
    </source>
</evidence>
<proteinExistence type="inferred from homology"/>
<keyword evidence="17" id="KW-1185">Reference proteome</keyword>
<dbReference type="InterPro" id="IPR013785">
    <property type="entry name" value="Aldolase_TIM"/>
</dbReference>
<accession>A0A4R5KJ42</accession>
<evidence type="ECO:0000256" key="14">
    <source>
        <dbReference type="PIRSR" id="PIRSR001365-1"/>
    </source>
</evidence>
<evidence type="ECO:0000256" key="5">
    <source>
        <dbReference type="ARBA" id="ARBA00022490"/>
    </source>
</evidence>
<evidence type="ECO:0000256" key="4">
    <source>
        <dbReference type="ARBA" id="ARBA00012086"/>
    </source>
</evidence>
<dbReference type="InterPro" id="IPR020625">
    <property type="entry name" value="Schiff_base-form_aldolases_AS"/>
</dbReference>
<dbReference type="PANTHER" id="PTHR12128">
    <property type="entry name" value="DIHYDRODIPICOLINATE SYNTHASE"/>
    <property type="match status" value="1"/>
</dbReference>
<comment type="caution">
    <text evidence="12">Was originally thought to be a dihydrodipicolinate synthase (DHDPS), catalyzing the condensation of (S)-aspartate-beta-semialdehyde [(S)-ASA] and pyruvate to dihydrodipicolinate (DHDP). However, it was shown in E.coli that the product of the enzymatic reaction is not dihydrodipicolinate but in fact (4S)-4-hydroxy-2,3,4,5-tetrahydro-(2S)-dipicolinic acid (HTPA), and that the consecutive dehydration reaction leading to DHDP is not spontaneous but catalyzed by DapB.</text>
</comment>
<evidence type="ECO:0000313" key="16">
    <source>
        <dbReference type="EMBL" id="TDF95436.1"/>
    </source>
</evidence>
<dbReference type="GO" id="GO:0005737">
    <property type="term" value="C:cytoplasm"/>
    <property type="evidence" value="ECO:0007669"/>
    <property type="project" value="UniProtKB-SubCell"/>
</dbReference>
<dbReference type="InterPro" id="IPR002220">
    <property type="entry name" value="DapA-like"/>
</dbReference>
<gene>
    <name evidence="12 16" type="primary">dapA</name>
    <name evidence="16" type="ORF">E1757_20200</name>
</gene>
<evidence type="ECO:0000256" key="1">
    <source>
        <dbReference type="ARBA" id="ARBA00003294"/>
    </source>
</evidence>
<keyword evidence="10 12" id="KW-0704">Schiff base</keyword>
<dbReference type="EC" id="4.3.3.7" evidence="4 12"/>
<evidence type="ECO:0000256" key="3">
    <source>
        <dbReference type="ARBA" id="ARBA00007592"/>
    </source>
</evidence>
<sequence>MLIPKGIIPAMVTPFTEEYALNEAALRRMVNRFIEKGVHGLFCLGTNGEFFSLSMEEKVTIAEVVADEAKGRVPIYMGAGGISTEETMKLTRKFEDIGIDAVSVITPYFLSFTQKELQNHYMSLANSTSLPIVLYNIPARTGNHLQAKTVAELSKLPNIVGIKDSSGSFDNILAYISATDSQQFSVLAGTDSLILSTLLAGGQGAIASTANVFPAEVVSIYEYWRQGDIRKAEDAQRILRAIRSAFGLGTLPSVLKEMMNMIDLPAGPPRLPVDKLSEQAMEELKQVVMTYKEQGLLA</sequence>
<dbReference type="SMART" id="SM01130">
    <property type="entry name" value="DHDPS"/>
    <property type="match status" value="1"/>
</dbReference>
<dbReference type="GO" id="GO:0008840">
    <property type="term" value="F:4-hydroxy-tetrahydrodipicolinate synthase activity"/>
    <property type="evidence" value="ECO:0007669"/>
    <property type="project" value="UniProtKB-UniRule"/>
</dbReference>
<protein>
    <recommendedName>
        <fullName evidence="4 12">4-hydroxy-tetrahydrodipicolinate synthase</fullName>
        <shortName evidence="12">HTPA synthase</shortName>
        <ecNumber evidence="4 12">4.3.3.7</ecNumber>
    </recommendedName>
</protein>
<comment type="pathway">
    <text evidence="2 12">Amino-acid biosynthesis; L-lysine biosynthesis via DAP pathway; (S)-tetrahydrodipicolinate from L-aspartate: step 3/4.</text>
</comment>
<name>A0A4R5KJ42_9BACL</name>
<keyword evidence="7 12" id="KW-0220">Diaminopimelate biosynthesis</keyword>
<comment type="function">
    <text evidence="1 12">Catalyzes the condensation of (S)-aspartate-beta-semialdehyde [(S)-ASA] and pyruvate to 4-hydroxy-tetrahydrodipicolinate (HTPA).</text>
</comment>
<dbReference type="NCBIfam" id="TIGR00674">
    <property type="entry name" value="dapA"/>
    <property type="match status" value="1"/>
</dbReference>
<comment type="subunit">
    <text evidence="12">Homotetramer; dimer of dimers.</text>
</comment>
<comment type="catalytic activity">
    <reaction evidence="11 12">
        <text>L-aspartate 4-semialdehyde + pyruvate = (2S,4S)-4-hydroxy-2,3,4,5-tetrahydrodipicolinate + H2O + H(+)</text>
        <dbReference type="Rhea" id="RHEA:34171"/>
        <dbReference type="ChEBI" id="CHEBI:15361"/>
        <dbReference type="ChEBI" id="CHEBI:15377"/>
        <dbReference type="ChEBI" id="CHEBI:15378"/>
        <dbReference type="ChEBI" id="CHEBI:67139"/>
        <dbReference type="ChEBI" id="CHEBI:537519"/>
        <dbReference type="EC" id="4.3.3.7"/>
    </reaction>
</comment>
<evidence type="ECO:0000256" key="2">
    <source>
        <dbReference type="ARBA" id="ARBA00005120"/>
    </source>
</evidence>
<dbReference type="Gene3D" id="3.20.20.70">
    <property type="entry name" value="Aldolase class I"/>
    <property type="match status" value="1"/>
</dbReference>
<keyword evidence="8 12" id="KW-0457">Lysine biosynthesis</keyword>
<evidence type="ECO:0000256" key="13">
    <source>
        <dbReference type="PIRNR" id="PIRNR001365"/>
    </source>
</evidence>
<feature type="active site" description="Schiff-base intermediate with substrate" evidence="12 14">
    <location>
        <position position="163"/>
    </location>
</feature>
<feature type="site" description="Part of a proton relay during catalysis" evidence="12">
    <location>
        <position position="46"/>
    </location>
</feature>
<comment type="caution">
    <text evidence="12">Lacks conserved residue(s) required for the propagation of feature annotation.</text>
</comment>
<dbReference type="Pfam" id="PF00701">
    <property type="entry name" value="DHDPS"/>
    <property type="match status" value="1"/>
</dbReference>
<dbReference type="Proteomes" id="UP000295636">
    <property type="component" value="Unassembled WGS sequence"/>
</dbReference>
<dbReference type="GO" id="GO:0009089">
    <property type="term" value="P:lysine biosynthetic process via diaminopimelate"/>
    <property type="evidence" value="ECO:0007669"/>
    <property type="project" value="UniProtKB-UniRule"/>
</dbReference>
<dbReference type="PIRSF" id="PIRSF001365">
    <property type="entry name" value="DHDPS"/>
    <property type="match status" value="1"/>
</dbReference>
<dbReference type="GO" id="GO:0019877">
    <property type="term" value="P:diaminopimelate biosynthetic process"/>
    <property type="evidence" value="ECO:0007669"/>
    <property type="project" value="UniProtKB-UniRule"/>
</dbReference>
<evidence type="ECO:0000256" key="9">
    <source>
        <dbReference type="ARBA" id="ARBA00023239"/>
    </source>
</evidence>
<dbReference type="OrthoDB" id="9771791at2"/>
<keyword evidence="6 12" id="KW-0028">Amino-acid biosynthesis</keyword>
<comment type="caution">
    <text evidence="16">The sequence shown here is derived from an EMBL/GenBank/DDBJ whole genome shotgun (WGS) entry which is preliminary data.</text>
</comment>
<dbReference type="HAMAP" id="MF_00418">
    <property type="entry name" value="DapA"/>
    <property type="match status" value="1"/>
</dbReference>
<feature type="binding site" evidence="12 15">
    <location>
        <position position="206"/>
    </location>
    <ligand>
        <name>pyruvate</name>
        <dbReference type="ChEBI" id="CHEBI:15361"/>
    </ligand>
</feature>
<evidence type="ECO:0000256" key="8">
    <source>
        <dbReference type="ARBA" id="ARBA00023154"/>
    </source>
</evidence>
<dbReference type="PROSITE" id="PS00666">
    <property type="entry name" value="DHDPS_2"/>
    <property type="match status" value="1"/>
</dbReference>
<evidence type="ECO:0000256" key="7">
    <source>
        <dbReference type="ARBA" id="ARBA00022915"/>
    </source>
</evidence>
<comment type="similarity">
    <text evidence="3 12 13">Belongs to the DapA family.</text>
</comment>
<organism evidence="16 17">
    <name type="scientific">Paenibacillus piri</name>
    <dbReference type="NCBI Taxonomy" id="2547395"/>
    <lineage>
        <taxon>Bacteria</taxon>
        <taxon>Bacillati</taxon>
        <taxon>Bacillota</taxon>
        <taxon>Bacilli</taxon>
        <taxon>Bacillales</taxon>
        <taxon>Paenibacillaceae</taxon>
        <taxon>Paenibacillus</taxon>
    </lineage>
</organism>
<dbReference type="PANTHER" id="PTHR12128:SF66">
    <property type="entry name" value="4-HYDROXY-2-OXOGLUTARATE ALDOLASE, MITOCHONDRIAL"/>
    <property type="match status" value="1"/>
</dbReference>